<gene>
    <name evidence="3" type="ORF">A9O66_25015</name>
</gene>
<proteinExistence type="predicted"/>
<dbReference type="NCBIfam" id="TIGR00696">
    <property type="entry name" value="wecG_tagA_cpsF"/>
    <property type="match status" value="1"/>
</dbReference>
<sequence>MAYRYHMRGSSVIRKLTLVKSEWEYERILESMRQVQRPVVVSFLNAHAFNLAWQETNYRRSLVESDVLLRDGVGVSILLSLLGVHPGINMNGTDLIPKMLNQLSGRVALMGTRDPYLSIAADKLASSGVSIALKLDGFLPDHCYVDAVLSGKPDVVILAMGMPKQERIALALKDAVNWPCLIINGGAILDFISGRVTRAPNVVQSLRLEWLFRLAQEPKRLFRRYVLGNSVFLFRALRISRSFRRVRQEQQALI</sequence>
<organism evidence="3 4">
    <name type="scientific">Paraburkholderia caribensis</name>
    <dbReference type="NCBI Taxonomy" id="75105"/>
    <lineage>
        <taxon>Bacteria</taxon>
        <taxon>Pseudomonadati</taxon>
        <taxon>Pseudomonadota</taxon>
        <taxon>Betaproteobacteria</taxon>
        <taxon>Burkholderiales</taxon>
        <taxon>Burkholderiaceae</taxon>
        <taxon>Paraburkholderia</taxon>
    </lineage>
</organism>
<dbReference type="CDD" id="cd06533">
    <property type="entry name" value="Glyco_transf_WecG_TagA"/>
    <property type="match status" value="1"/>
</dbReference>
<dbReference type="AlphaFoldDB" id="A0A9Q6WP12"/>
<dbReference type="Proteomes" id="UP000509548">
    <property type="component" value="Chromosome 2"/>
</dbReference>
<evidence type="ECO:0008006" key="5">
    <source>
        <dbReference type="Google" id="ProtNLM"/>
    </source>
</evidence>
<reference evidence="3 4" key="1">
    <citation type="journal article" date="2014" name="Genome Announc.">
        <title>Draft Genome Sequence of the Haloacid-Degrading Burkholderia caribensis Strain MBA4.</title>
        <authorList>
            <person name="Pan Y."/>
            <person name="Kong K.F."/>
            <person name="Tsang J.S."/>
        </authorList>
    </citation>
    <scope>NUCLEOTIDE SEQUENCE [LARGE SCALE GENOMIC DNA]</scope>
    <source>
        <strain evidence="3 4">852011</strain>
    </source>
</reference>
<evidence type="ECO:0000256" key="2">
    <source>
        <dbReference type="ARBA" id="ARBA00022679"/>
    </source>
</evidence>
<dbReference type="Pfam" id="PF03808">
    <property type="entry name" value="Glyco_tran_WecG"/>
    <property type="match status" value="1"/>
</dbReference>
<evidence type="ECO:0000313" key="4">
    <source>
        <dbReference type="Proteomes" id="UP000509548"/>
    </source>
</evidence>
<accession>A0A9Q6WP12</accession>
<dbReference type="EMBL" id="CP015959">
    <property type="protein sequence ID" value="QLB65628.1"/>
    <property type="molecule type" value="Genomic_DNA"/>
</dbReference>
<dbReference type="GO" id="GO:0016757">
    <property type="term" value="F:glycosyltransferase activity"/>
    <property type="evidence" value="ECO:0007669"/>
    <property type="project" value="UniProtKB-KW"/>
</dbReference>
<dbReference type="PANTHER" id="PTHR34136:SF1">
    <property type="entry name" value="UDP-N-ACETYL-D-MANNOSAMINURONIC ACID TRANSFERASE"/>
    <property type="match status" value="1"/>
</dbReference>
<protein>
    <recommendedName>
        <fullName evidence="5">Glycosyltransferase</fullName>
    </recommendedName>
</protein>
<keyword evidence="1" id="KW-0328">Glycosyltransferase</keyword>
<dbReference type="InterPro" id="IPR004629">
    <property type="entry name" value="WecG_TagA_CpsF"/>
</dbReference>
<dbReference type="PANTHER" id="PTHR34136">
    <property type="match status" value="1"/>
</dbReference>
<keyword evidence="2" id="KW-0808">Transferase</keyword>
<evidence type="ECO:0000256" key="1">
    <source>
        <dbReference type="ARBA" id="ARBA00022676"/>
    </source>
</evidence>
<name>A0A9Q6WP12_9BURK</name>
<evidence type="ECO:0000313" key="3">
    <source>
        <dbReference type="EMBL" id="QLB65628.1"/>
    </source>
</evidence>